<gene>
    <name evidence="2" type="ORF">ACFOMD_11700</name>
</gene>
<organism evidence="2 3">
    <name type="scientific">Sphingoaurantiacus capsulatus</name>
    <dbReference type="NCBI Taxonomy" id="1771310"/>
    <lineage>
        <taxon>Bacteria</taxon>
        <taxon>Pseudomonadati</taxon>
        <taxon>Pseudomonadota</taxon>
        <taxon>Alphaproteobacteria</taxon>
        <taxon>Sphingomonadales</taxon>
        <taxon>Sphingosinicellaceae</taxon>
        <taxon>Sphingoaurantiacus</taxon>
    </lineage>
</organism>
<dbReference type="SUPFAM" id="SSF110087">
    <property type="entry name" value="DR1885-like metal-binding protein"/>
    <property type="match status" value="1"/>
</dbReference>
<dbReference type="Pfam" id="PF04314">
    <property type="entry name" value="PCuAC"/>
    <property type="match status" value="1"/>
</dbReference>
<evidence type="ECO:0000313" key="3">
    <source>
        <dbReference type="Proteomes" id="UP001595615"/>
    </source>
</evidence>
<comment type="caution">
    <text evidence="2">The sequence shown here is derived from an EMBL/GenBank/DDBJ whole genome shotgun (WGS) entry which is preliminary data.</text>
</comment>
<evidence type="ECO:0000313" key="2">
    <source>
        <dbReference type="EMBL" id="MFC3713242.1"/>
    </source>
</evidence>
<dbReference type="PANTHER" id="PTHR36302:SF1">
    <property type="entry name" value="COPPER CHAPERONE PCU(A)C"/>
    <property type="match status" value="1"/>
</dbReference>
<dbReference type="EMBL" id="JBHRXV010000010">
    <property type="protein sequence ID" value="MFC3713242.1"/>
    <property type="molecule type" value="Genomic_DNA"/>
</dbReference>
<sequence>MKSQFIFAAAALGAAVPAAAQVSVDSPWLRETPPGAKAGAGYGLVINGGKAADRLLGGSTPVAARVEVHSMTMANGIMRMRPVAGGLAVPAGGSVALKPGGYHLMLTGLKQPLRRGAIVPVTLSFANAGAVRVTFRVEGIEHGQEDPHAGH</sequence>
<protein>
    <submittedName>
        <fullName evidence="2">Copper chaperone PCu(A)C</fullName>
    </submittedName>
</protein>
<feature type="signal peptide" evidence="1">
    <location>
        <begin position="1"/>
        <end position="20"/>
    </location>
</feature>
<dbReference type="InterPro" id="IPR036182">
    <property type="entry name" value="PCuAC_sf"/>
</dbReference>
<keyword evidence="1" id="KW-0732">Signal</keyword>
<reference evidence="3" key="1">
    <citation type="journal article" date="2019" name="Int. J. Syst. Evol. Microbiol.">
        <title>The Global Catalogue of Microorganisms (GCM) 10K type strain sequencing project: providing services to taxonomists for standard genome sequencing and annotation.</title>
        <authorList>
            <consortium name="The Broad Institute Genomics Platform"/>
            <consortium name="The Broad Institute Genome Sequencing Center for Infectious Disease"/>
            <person name="Wu L."/>
            <person name="Ma J."/>
        </authorList>
    </citation>
    <scope>NUCLEOTIDE SEQUENCE [LARGE SCALE GENOMIC DNA]</scope>
    <source>
        <strain evidence="3">KCTC 42644</strain>
    </source>
</reference>
<dbReference type="InterPro" id="IPR007410">
    <property type="entry name" value="LpqE-like"/>
</dbReference>
<dbReference type="PANTHER" id="PTHR36302">
    <property type="entry name" value="BLR7088 PROTEIN"/>
    <property type="match status" value="1"/>
</dbReference>
<feature type="chain" id="PRO_5045848864" evidence="1">
    <location>
        <begin position="21"/>
        <end position="151"/>
    </location>
</feature>
<evidence type="ECO:0000256" key="1">
    <source>
        <dbReference type="SAM" id="SignalP"/>
    </source>
</evidence>
<dbReference type="Proteomes" id="UP001595615">
    <property type="component" value="Unassembled WGS sequence"/>
</dbReference>
<keyword evidence="3" id="KW-1185">Reference proteome</keyword>
<accession>A0ABV7XE12</accession>
<dbReference type="InterPro" id="IPR058248">
    <property type="entry name" value="Lxx211020-like"/>
</dbReference>
<name>A0ABV7XE12_9SPHN</name>
<dbReference type="RefSeq" id="WP_380861537.1">
    <property type="nucleotide sequence ID" value="NZ_JBHRXV010000010.1"/>
</dbReference>
<dbReference type="Gene3D" id="2.60.40.1890">
    <property type="entry name" value="PCu(A)C copper chaperone"/>
    <property type="match status" value="1"/>
</dbReference>
<proteinExistence type="predicted"/>